<evidence type="ECO:0000259" key="4">
    <source>
        <dbReference type="SMART" id="SM00382"/>
    </source>
</evidence>
<feature type="domain" description="AAA+ ATPase" evidence="4">
    <location>
        <begin position="96"/>
        <end position="244"/>
    </location>
</feature>
<feature type="domain" description="Clp ATPase C-terminal" evidence="5">
    <location>
        <begin position="277"/>
        <end position="366"/>
    </location>
</feature>
<keyword evidence="1" id="KW-0547">Nucleotide-binding</keyword>
<dbReference type="PANTHER" id="PTHR48102">
    <property type="entry name" value="ATP-DEPENDENT CLP PROTEASE ATP-BINDING SUBUNIT CLPX-LIKE, MITOCHONDRIAL-RELATED"/>
    <property type="match status" value="1"/>
</dbReference>
<dbReference type="SUPFAM" id="SSF52540">
    <property type="entry name" value="P-loop containing nucleoside triphosphate hydrolases"/>
    <property type="match status" value="1"/>
</dbReference>
<dbReference type="Pfam" id="PF10431">
    <property type="entry name" value="ClpB_D2-small"/>
    <property type="match status" value="1"/>
</dbReference>
<comment type="caution">
    <text evidence="6">The sequence shown here is derived from an EMBL/GenBank/DDBJ whole genome shotgun (WGS) entry which is preliminary data.</text>
</comment>
<dbReference type="SMART" id="SM00382">
    <property type="entry name" value="AAA"/>
    <property type="match status" value="1"/>
</dbReference>
<protein>
    <submittedName>
        <fullName evidence="6">AAA family ATPase</fullName>
    </submittedName>
</protein>
<dbReference type="PANTHER" id="PTHR48102:SF7">
    <property type="entry name" value="ATP-DEPENDENT CLP PROTEASE ATP-BINDING SUBUNIT CLPX-LIKE, MITOCHONDRIAL"/>
    <property type="match status" value="1"/>
</dbReference>
<evidence type="ECO:0000256" key="2">
    <source>
        <dbReference type="ARBA" id="ARBA00022840"/>
    </source>
</evidence>
<keyword evidence="2" id="KW-0067">ATP-binding</keyword>
<dbReference type="InterPro" id="IPR003593">
    <property type="entry name" value="AAA+_ATPase"/>
</dbReference>
<dbReference type="Gene3D" id="1.10.8.60">
    <property type="match status" value="1"/>
</dbReference>
<dbReference type="Gene3D" id="3.40.50.300">
    <property type="entry name" value="P-loop containing nucleotide triphosphate hydrolases"/>
    <property type="match status" value="1"/>
</dbReference>
<accession>A0A7C3WIN3</accession>
<dbReference type="AlphaFoldDB" id="A0A7C3WIN3"/>
<dbReference type="GO" id="GO:0051603">
    <property type="term" value="P:proteolysis involved in protein catabolic process"/>
    <property type="evidence" value="ECO:0007669"/>
    <property type="project" value="TreeGrafter"/>
</dbReference>
<dbReference type="InterPro" id="IPR019489">
    <property type="entry name" value="Clp_ATPase_C"/>
</dbReference>
<gene>
    <name evidence="6" type="ORF">ENV62_03300</name>
</gene>
<dbReference type="SMART" id="SM01086">
    <property type="entry name" value="ClpB_D2-small"/>
    <property type="match status" value="1"/>
</dbReference>
<dbReference type="GO" id="GO:0005524">
    <property type="term" value="F:ATP binding"/>
    <property type="evidence" value="ECO:0007669"/>
    <property type="project" value="UniProtKB-KW"/>
</dbReference>
<dbReference type="InterPro" id="IPR003959">
    <property type="entry name" value="ATPase_AAA_core"/>
</dbReference>
<dbReference type="EMBL" id="DTHB01000027">
    <property type="protein sequence ID" value="HGB14251.1"/>
    <property type="molecule type" value="Genomic_DNA"/>
</dbReference>
<evidence type="ECO:0000313" key="6">
    <source>
        <dbReference type="EMBL" id="HGB14251.1"/>
    </source>
</evidence>
<proteinExistence type="predicted"/>
<evidence type="ECO:0000256" key="3">
    <source>
        <dbReference type="ARBA" id="ARBA00023186"/>
    </source>
</evidence>
<dbReference type="Pfam" id="PF07724">
    <property type="entry name" value="AAA_2"/>
    <property type="match status" value="1"/>
</dbReference>
<sequence>MTNGLYEQKRRRIQEKLEEFREQKLGGTIQHILEFNQTPADLKAEIDKFVIGQERGKKIMATAIAFHYRRLAQAFKQALSENKGNLEWALKATRTPKANILIIGPTGVGKTYTAETFSQKVGVPFVVEDMTKFSEVGYVGQNVTDILVDLLVSGGGNPLVSQLGMVYLDEIDKIAGEAVTTKDVSGKGVQKGLLRLVEGVENTFEVGQERITISTKHVLFIAGGVFEGIQKIVKRRMVEHNLSGEWQDFLMNEDLVSFGMERQLMARFPVKVVYDALTISDLKDILARSADSPLLAYINDFKAWGIELEFADDALRMIAERAKQEGTGARGLISILHRVLLEDMYRLPGTFVGKLEVDRHYVQERLS</sequence>
<evidence type="ECO:0000256" key="1">
    <source>
        <dbReference type="ARBA" id="ARBA00022741"/>
    </source>
</evidence>
<dbReference type="InterPro" id="IPR027417">
    <property type="entry name" value="P-loop_NTPase"/>
</dbReference>
<keyword evidence="3" id="KW-0143">Chaperone</keyword>
<dbReference type="InterPro" id="IPR050052">
    <property type="entry name" value="ATP-dep_Clp_protease_ClpX"/>
</dbReference>
<dbReference type="GO" id="GO:0016887">
    <property type="term" value="F:ATP hydrolysis activity"/>
    <property type="evidence" value="ECO:0007669"/>
    <property type="project" value="InterPro"/>
</dbReference>
<reference evidence="6" key="1">
    <citation type="journal article" date="2020" name="mSystems">
        <title>Genome- and Community-Level Interaction Insights into Carbon Utilization and Element Cycling Functions of Hydrothermarchaeota in Hydrothermal Sediment.</title>
        <authorList>
            <person name="Zhou Z."/>
            <person name="Liu Y."/>
            <person name="Xu W."/>
            <person name="Pan J."/>
            <person name="Luo Z.H."/>
            <person name="Li M."/>
        </authorList>
    </citation>
    <scope>NUCLEOTIDE SEQUENCE [LARGE SCALE GENOMIC DNA]</scope>
    <source>
        <strain evidence="6">SpSt-776</strain>
    </source>
</reference>
<name>A0A7C3WIN3_9BACT</name>
<organism evidence="6">
    <name type="scientific">Desulfobacca acetoxidans</name>
    <dbReference type="NCBI Taxonomy" id="60893"/>
    <lineage>
        <taxon>Bacteria</taxon>
        <taxon>Pseudomonadati</taxon>
        <taxon>Thermodesulfobacteriota</taxon>
        <taxon>Desulfobaccia</taxon>
        <taxon>Desulfobaccales</taxon>
        <taxon>Desulfobaccaceae</taxon>
        <taxon>Desulfobacca</taxon>
    </lineage>
</organism>
<evidence type="ECO:0000259" key="5">
    <source>
        <dbReference type="SMART" id="SM01086"/>
    </source>
</evidence>